<evidence type="ECO:0000259" key="2">
    <source>
        <dbReference type="Pfam" id="PF13635"/>
    </source>
</evidence>
<dbReference type="PANTHER" id="PTHR43566">
    <property type="entry name" value="CONSERVED PROTEIN"/>
    <property type="match status" value="1"/>
</dbReference>
<reference evidence="3 4" key="1">
    <citation type="submission" date="2020-08" db="EMBL/GenBank/DDBJ databases">
        <authorList>
            <person name="Liu C."/>
            <person name="Sun Q."/>
        </authorList>
    </citation>
    <scope>NUCLEOTIDE SEQUENCE [LARGE SCALE GENOMIC DNA]</scope>
    <source>
        <strain evidence="3 4">NSJ-61</strain>
    </source>
</reference>
<protein>
    <submittedName>
        <fullName evidence="3">ATP-binding protein</fullName>
    </submittedName>
</protein>
<dbReference type="EMBL" id="CP060636">
    <property type="protein sequence ID" value="QNM14090.1"/>
    <property type="molecule type" value="Genomic_DNA"/>
</dbReference>
<keyword evidence="4" id="KW-1185">Reference proteome</keyword>
<feature type="domain" description="AAA" evidence="1">
    <location>
        <begin position="24"/>
        <end position="137"/>
    </location>
</feature>
<proteinExistence type="predicted"/>
<dbReference type="PANTHER" id="PTHR43566:SF2">
    <property type="entry name" value="DUF4143 DOMAIN-CONTAINING PROTEIN"/>
    <property type="match status" value="1"/>
</dbReference>
<organism evidence="3 4">
    <name type="scientific">[Eubacterium] hominis</name>
    <dbReference type="NCBI Taxonomy" id="2764325"/>
    <lineage>
        <taxon>Bacteria</taxon>
        <taxon>Bacillati</taxon>
        <taxon>Bacillota</taxon>
        <taxon>Erysipelotrichia</taxon>
        <taxon>Erysipelotrichales</taxon>
        <taxon>Erysipelotrichaceae</taxon>
        <taxon>Amedibacillus</taxon>
    </lineage>
</organism>
<evidence type="ECO:0000259" key="1">
    <source>
        <dbReference type="Pfam" id="PF13173"/>
    </source>
</evidence>
<dbReference type="AlphaFoldDB" id="A0A7G9GTF8"/>
<accession>A0A7G9GTF8</accession>
<dbReference type="InterPro" id="IPR027417">
    <property type="entry name" value="P-loop_NTPase"/>
</dbReference>
<gene>
    <name evidence="3" type="ORF">H9Q80_09215</name>
</gene>
<dbReference type="Pfam" id="PF13173">
    <property type="entry name" value="AAA_14"/>
    <property type="match status" value="1"/>
</dbReference>
<dbReference type="Pfam" id="PF13635">
    <property type="entry name" value="DUF4143"/>
    <property type="match status" value="1"/>
</dbReference>
<dbReference type="Proteomes" id="UP000515856">
    <property type="component" value="Chromosome"/>
</dbReference>
<evidence type="ECO:0000313" key="3">
    <source>
        <dbReference type="EMBL" id="QNM14090.1"/>
    </source>
</evidence>
<dbReference type="InterPro" id="IPR025420">
    <property type="entry name" value="DUF4143"/>
</dbReference>
<dbReference type="InterPro" id="IPR041682">
    <property type="entry name" value="AAA_14"/>
</dbReference>
<dbReference type="SUPFAM" id="SSF52540">
    <property type="entry name" value="P-loop containing nucleoside triphosphate hydrolases"/>
    <property type="match status" value="1"/>
</dbReference>
<dbReference type="GO" id="GO:0005524">
    <property type="term" value="F:ATP binding"/>
    <property type="evidence" value="ECO:0007669"/>
    <property type="project" value="UniProtKB-KW"/>
</dbReference>
<dbReference type="RefSeq" id="WP_117454809.1">
    <property type="nucleotide sequence ID" value="NZ_CP060636.1"/>
</dbReference>
<evidence type="ECO:0000313" key="4">
    <source>
        <dbReference type="Proteomes" id="UP000515856"/>
    </source>
</evidence>
<name>A0A7G9GTF8_9FIRM</name>
<dbReference type="KEGG" id="ehn:H9Q80_09215"/>
<keyword evidence="3" id="KW-0067">ATP-binding</keyword>
<sequence>MKEKVYLPRIIDDILPNYLEAFGAVLIVGPKWCGKTTTAMRFAKSDIKMQDVEKSNDYLKLAELAPKRLLAGEPPHLIDEWQMAPVLWDAVRNEVDARGEPGQFILTGSAVPKDDGMHHTGTGRIARIVMHPMSLFESKESNGKISLVNLLNGNIDVNGIESQLDIESLVYAICRGGWPASMGISKQAALLIPQAYIDAVCESDVSRIQEELKNPTRIRAILRSYARNISTLASKTSIRKDVIANDINISETTFFNYITALQRLYIIKDIEAWCPSIRSKTAIRSNTKKGFVDPSLAVAALGLSPDQLLNDMNTLGFMFESLCIRDLRIYSQKLGGEISYYHDRYGLECDAVIHMRDGRYILIEMKLGSREIEEGASHLLKLSTLINDNGLTPPSVCMVLTGGKYAYKREDGVYVIPIGCLRD</sequence>
<keyword evidence="3" id="KW-0547">Nucleotide-binding</keyword>
<feature type="domain" description="DUF4143" evidence="2">
    <location>
        <begin position="202"/>
        <end position="367"/>
    </location>
</feature>